<dbReference type="InterPro" id="IPR036134">
    <property type="entry name" value="Crypto/Photolyase_FAD-like_sf"/>
</dbReference>
<keyword evidence="7" id="KW-0274">FAD</keyword>
<keyword evidence="15" id="KW-1185">Reference proteome</keyword>
<keyword evidence="5" id="KW-0285">Flavoprotein</keyword>
<dbReference type="PROSITE" id="PS01084">
    <property type="entry name" value="DNA_PHOTOLYASES_2_2"/>
    <property type="match status" value="1"/>
</dbReference>
<dbReference type="InterPro" id="IPR036155">
    <property type="entry name" value="Crypto/Photolyase_N_sf"/>
</dbReference>
<gene>
    <name evidence="14" type="ORF">JOC47_000110</name>
</gene>
<keyword evidence="8" id="KW-0238">DNA-binding</keyword>
<dbReference type="Gene3D" id="1.10.579.10">
    <property type="entry name" value="DNA Cyclobutane Dipyrimidine Photolyase, subunit A, domain 3"/>
    <property type="match status" value="1"/>
</dbReference>
<dbReference type="SUPFAM" id="SSF48173">
    <property type="entry name" value="Cryptochrome/photolyase FAD-binding domain"/>
    <property type="match status" value="1"/>
</dbReference>
<dbReference type="FunFam" id="1.10.579.10:FF:000002">
    <property type="entry name" value="Deoxyribodipyrimidine photolyase"/>
    <property type="match status" value="1"/>
</dbReference>
<dbReference type="AlphaFoldDB" id="A0A938XQ01"/>
<evidence type="ECO:0000256" key="12">
    <source>
        <dbReference type="ARBA" id="ARBA00033999"/>
    </source>
</evidence>
<dbReference type="EC" id="4.1.99.3" evidence="3"/>
<accession>A0A938XQ01</accession>
<keyword evidence="6" id="KW-0227">DNA damage</keyword>
<dbReference type="Proteomes" id="UP000774000">
    <property type="component" value="Unassembled WGS sequence"/>
</dbReference>
<dbReference type="EMBL" id="JAFBDQ010000001">
    <property type="protein sequence ID" value="MBM7555286.1"/>
    <property type="molecule type" value="Genomic_DNA"/>
</dbReference>
<dbReference type="InterPro" id="IPR052219">
    <property type="entry name" value="Photolyase_Class-2"/>
</dbReference>
<evidence type="ECO:0000313" key="14">
    <source>
        <dbReference type="EMBL" id="MBM7555286.1"/>
    </source>
</evidence>
<evidence type="ECO:0000256" key="6">
    <source>
        <dbReference type="ARBA" id="ARBA00022763"/>
    </source>
</evidence>
<keyword evidence="10 14" id="KW-0456">Lyase</keyword>
<evidence type="ECO:0000256" key="8">
    <source>
        <dbReference type="ARBA" id="ARBA00023125"/>
    </source>
</evidence>
<dbReference type="Gene3D" id="3.40.50.620">
    <property type="entry name" value="HUPs"/>
    <property type="match status" value="1"/>
</dbReference>
<evidence type="ECO:0000256" key="3">
    <source>
        <dbReference type="ARBA" id="ARBA00013149"/>
    </source>
</evidence>
<name>A0A938XQ01_9FIRM</name>
<evidence type="ECO:0000256" key="4">
    <source>
        <dbReference type="ARBA" id="ARBA00014046"/>
    </source>
</evidence>
<dbReference type="PROSITE" id="PS51645">
    <property type="entry name" value="PHR_CRY_ALPHA_BETA"/>
    <property type="match status" value="1"/>
</dbReference>
<dbReference type="PANTHER" id="PTHR10211">
    <property type="entry name" value="DEOXYRIBODIPYRIMIDINE PHOTOLYASE"/>
    <property type="match status" value="1"/>
</dbReference>
<dbReference type="Gene3D" id="1.25.40.80">
    <property type="match status" value="1"/>
</dbReference>
<reference evidence="14" key="1">
    <citation type="submission" date="2021-01" db="EMBL/GenBank/DDBJ databases">
        <title>Genomic Encyclopedia of Type Strains, Phase IV (KMG-IV): sequencing the most valuable type-strain genomes for metagenomic binning, comparative biology and taxonomic classification.</title>
        <authorList>
            <person name="Goeker M."/>
        </authorList>
    </citation>
    <scope>NUCLEOTIDE SEQUENCE</scope>
    <source>
        <strain evidence="14">DSM 23230</strain>
    </source>
</reference>
<dbReference type="InterPro" id="IPR032673">
    <property type="entry name" value="DNA_photolyase_2_CS"/>
</dbReference>
<organism evidence="14 15">
    <name type="scientific">Halanaerobacter jeridensis</name>
    <dbReference type="NCBI Taxonomy" id="706427"/>
    <lineage>
        <taxon>Bacteria</taxon>
        <taxon>Bacillati</taxon>
        <taxon>Bacillota</taxon>
        <taxon>Clostridia</taxon>
        <taxon>Halanaerobiales</taxon>
        <taxon>Halobacteroidaceae</taxon>
        <taxon>Halanaerobacter</taxon>
    </lineage>
</organism>
<dbReference type="PANTHER" id="PTHR10211:SF0">
    <property type="entry name" value="DEOXYRIBODIPYRIMIDINE PHOTO-LYASE"/>
    <property type="match status" value="1"/>
</dbReference>
<evidence type="ECO:0000256" key="7">
    <source>
        <dbReference type="ARBA" id="ARBA00022827"/>
    </source>
</evidence>
<evidence type="ECO:0000256" key="9">
    <source>
        <dbReference type="ARBA" id="ARBA00023204"/>
    </source>
</evidence>
<dbReference type="SUPFAM" id="SSF52425">
    <property type="entry name" value="Cryptochrome/photolyase, N-terminal domain"/>
    <property type="match status" value="1"/>
</dbReference>
<dbReference type="GO" id="GO:0003904">
    <property type="term" value="F:deoxyribodipyrimidine photo-lyase activity"/>
    <property type="evidence" value="ECO:0007669"/>
    <property type="project" value="UniProtKB-EC"/>
</dbReference>
<evidence type="ECO:0000259" key="13">
    <source>
        <dbReference type="PROSITE" id="PS51645"/>
    </source>
</evidence>
<evidence type="ECO:0000313" key="15">
    <source>
        <dbReference type="Proteomes" id="UP000774000"/>
    </source>
</evidence>
<evidence type="ECO:0000256" key="10">
    <source>
        <dbReference type="ARBA" id="ARBA00023239"/>
    </source>
</evidence>
<protein>
    <recommendedName>
        <fullName evidence="4">Deoxyribodipyrimidine photo-lyase</fullName>
        <ecNumber evidence="3">4.1.99.3</ecNumber>
    </recommendedName>
    <alternativeName>
        <fullName evidence="11">DNA photolyase</fullName>
    </alternativeName>
</protein>
<comment type="catalytic activity">
    <reaction evidence="12">
        <text>cyclobutadipyrimidine (in DNA) = 2 pyrimidine residues (in DNA).</text>
        <dbReference type="EC" id="4.1.99.3"/>
    </reaction>
</comment>
<dbReference type="GO" id="GO:0000719">
    <property type="term" value="P:photoreactive repair"/>
    <property type="evidence" value="ECO:0007669"/>
    <property type="project" value="TreeGrafter"/>
</dbReference>
<feature type="domain" description="Photolyase/cryptochrome alpha/beta" evidence="13">
    <location>
        <begin position="18"/>
        <end position="146"/>
    </location>
</feature>
<evidence type="ECO:0000256" key="11">
    <source>
        <dbReference type="ARBA" id="ARBA00031671"/>
    </source>
</evidence>
<dbReference type="RefSeq" id="WP_204700008.1">
    <property type="nucleotide sequence ID" value="NZ_JAFBDQ010000001.1"/>
</dbReference>
<keyword evidence="9" id="KW-0234">DNA repair</keyword>
<dbReference type="Pfam" id="PF00875">
    <property type="entry name" value="DNA_photolyase"/>
    <property type="match status" value="1"/>
</dbReference>
<evidence type="ECO:0000256" key="1">
    <source>
        <dbReference type="ARBA" id="ARBA00001974"/>
    </source>
</evidence>
<sequence length="465" mass="54056">MKKSRIKSLNQQSLQNGEYILYWMQASQRVANNHALELAIEKANNLKQPLVVFFGLTANFPEANARHYYFMLEGLQEVQKKLKKRNIKMIIRHISPPEGIKELAEQASLVVTDRGYLKVEKDWKAKATQEIPCPLLQVESDVVVPVEEASDKEEYAAYTLRKKINKKLDDYLNPIETNQIQVSSLDFKMEGLNLDNLEQIINDLNIDETVNKSPGFTGGNSEAQKYLQDFLSNKLDKYEELSNDPTTDYLSHLGPYLHFGQISPLHVVLTAKKYQDSSGLEDFLDQIIVRRELSINFVYYNQNYDGQLKEILSEWAYETLQEHKNDLREYNYSREEFETAKTHDPYWNAAQLEMIATGKMHGYMRMYWGKKILEWTDDPQTAYDIALYLNNKYSLDGRDPNSYAGIAWCFGKHDRAWQERDVFGKVRYMNANGLNRKFDADLYVNQVAKLCNKHNLEHNLPTGLL</sequence>
<comment type="cofactor">
    <cofactor evidence="1">
        <name>FAD</name>
        <dbReference type="ChEBI" id="CHEBI:57692"/>
    </cofactor>
</comment>
<comment type="similarity">
    <text evidence="2">Belongs to the DNA photolyase class-2 family.</text>
</comment>
<evidence type="ECO:0000256" key="2">
    <source>
        <dbReference type="ARBA" id="ARBA00006409"/>
    </source>
</evidence>
<dbReference type="GO" id="GO:0003677">
    <property type="term" value="F:DNA binding"/>
    <property type="evidence" value="ECO:0007669"/>
    <property type="project" value="UniProtKB-KW"/>
</dbReference>
<evidence type="ECO:0000256" key="5">
    <source>
        <dbReference type="ARBA" id="ARBA00022630"/>
    </source>
</evidence>
<proteinExistence type="inferred from homology"/>
<dbReference type="InterPro" id="IPR006050">
    <property type="entry name" value="DNA_photolyase_N"/>
</dbReference>
<dbReference type="InterPro" id="IPR014729">
    <property type="entry name" value="Rossmann-like_a/b/a_fold"/>
</dbReference>
<comment type="caution">
    <text evidence="14">The sequence shown here is derived from an EMBL/GenBank/DDBJ whole genome shotgun (WGS) entry which is preliminary data.</text>
</comment>